<comment type="caution">
    <text evidence="1">The sequence shown here is derived from an EMBL/GenBank/DDBJ whole genome shotgun (WGS) entry which is preliminary data.</text>
</comment>
<dbReference type="OrthoDB" id="735836at2759"/>
<proteinExistence type="predicted"/>
<reference evidence="1" key="1">
    <citation type="journal article" date="2023" name="Plant J.">
        <title>The genome of the king protea, Protea cynaroides.</title>
        <authorList>
            <person name="Chang J."/>
            <person name="Duong T.A."/>
            <person name="Schoeman C."/>
            <person name="Ma X."/>
            <person name="Roodt D."/>
            <person name="Barker N."/>
            <person name="Li Z."/>
            <person name="Van de Peer Y."/>
            <person name="Mizrachi E."/>
        </authorList>
    </citation>
    <scope>NUCLEOTIDE SEQUENCE</scope>
    <source>
        <tissue evidence="1">Young leaves</tissue>
    </source>
</reference>
<dbReference type="AlphaFoldDB" id="A0A9Q0GNH6"/>
<keyword evidence="2" id="KW-1185">Reference proteome</keyword>
<name>A0A9Q0GNH6_9MAGN</name>
<dbReference type="InterPro" id="IPR027417">
    <property type="entry name" value="P-loop_NTPase"/>
</dbReference>
<dbReference type="Gene3D" id="3.40.50.300">
    <property type="entry name" value="P-loop containing nucleotide triphosphate hydrolases"/>
    <property type="match status" value="1"/>
</dbReference>
<accession>A0A9Q0GNH6</accession>
<organism evidence="1 2">
    <name type="scientific">Protea cynaroides</name>
    <dbReference type="NCBI Taxonomy" id="273540"/>
    <lineage>
        <taxon>Eukaryota</taxon>
        <taxon>Viridiplantae</taxon>
        <taxon>Streptophyta</taxon>
        <taxon>Embryophyta</taxon>
        <taxon>Tracheophyta</taxon>
        <taxon>Spermatophyta</taxon>
        <taxon>Magnoliopsida</taxon>
        <taxon>Proteales</taxon>
        <taxon>Proteaceae</taxon>
        <taxon>Protea</taxon>
    </lineage>
</organism>
<gene>
    <name evidence="1" type="ORF">NE237_005590</name>
</gene>
<evidence type="ECO:0000313" key="2">
    <source>
        <dbReference type="Proteomes" id="UP001141806"/>
    </source>
</evidence>
<dbReference type="EMBL" id="JAMYWD010003001">
    <property type="protein sequence ID" value="KAJ4933736.1"/>
    <property type="molecule type" value="Genomic_DNA"/>
</dbReference>
<protein>
    <submittedName>
        <fullName evidence="1">Uncharacterized protein</fullName>
    </submittedName>
</protein>
<dbReference type="Proteomes" id="UP001141806">
    <property type="component" value="Unassembled WGS sequence"/>
</dbReference>
<sequence length="78" mass="8701">MTGQDDIEKLVKTLEERVQSLEEGSCMDAVILPLHGSLPPEMQMSCLDCTICTLFTIVVKAPRRTKALDGWRPDGVPW</sequence>
<evidence type="ECO:0000313" key="1">
    <source>
        <dbReference type="EMBL" id="KAJ4933736.1"/>
    </source>
</evidence>